<evidence type="ECO:0000256" key="6">
    <source>
        <dbReference type="ARBA" id="ARBA00023136"/>
    </source>
</evidence>
<keyword evidence="2 7" id="KW-0812">Transmembrane</keyword>
<dbReference type="GO" id="GO:0140042">
    <property type="term" value="P:lipid droplet formation"/>
    <property type="evidence" value="ECO:0007669"/>
    <property type="project" value="UniProtKB-ARBA"/>
</dbReference>
<dbReference type="GO" id="GO:0005789">
    <property type="term" value="C:endoplasmic reticulum membrane"/>
    <property type="evidence" value="ECO:0007669"/>
    <property type="project" value="UniProtKB-SubCell"/>
</dbReference>
<keyword evidence="3" id="KW-0256">Endoplasmic reticulum</keyword>
<dbReference type="InterPro" id="IPR009617">
    <property type="entry name" value="Seipin"/>
</dbReference>
<proteinExistence type="predicted"/>
<evidence type="ECO:0000256" key="1">
    <source>
        <dbReference type="ARBA" id="ARBA00004477"/>
    </source>
</evidence>
<keyword evidence="5" id="KW-0443">Lipid metabolism</keyword>
<dbReference type="PANTHER" id="PTHR21212:SF0">
    <property type="entry name" value="SEIPIN"/>
    <property type="match status" value="1"/>
</dbReference>
<accession>A0A7J6X0N0</accession>
<comment type="caution">
    <text evidence="8">The sequence shown here is derived from an EMBL/GenBank/DDBJ whole genome shotgun (WGS) entry which is preliminary data.</text>
</comment>
<evidence type="ECO:0000313" key="8">
    <source>
        <dbReference type="EMBL" id="KAF5203296.1"/>
    </source>
</evidence>
<keyword evidence="4 7" id="KW-1133">Transmembrane helix</keyword>
<name>A0A7J6X0N0_THATH</name>
<evidence type="ECO:0000256" key="7">
    <source>
        <dbReference type="SAM" id="Phobius"/>
    </source>
</evidence>
<evidence type="ECO:0000256" key="2">
    <source>
        <dbReference type="ARBA" id="ARBA00022692"/>
    </source>
</evidence>
<dbReference type="Proteomes" id="UP000554482">
    <property type="component" value="Unassembled WGS sequence"/>
</dbReference>
<feature type="transmembrane region" description="Helical" evidence="7">
    <location>
        <begin position="100"/>
        <end position="119"/>
    </location>
</feature>
<keyword evidence="6 7" id="KW-0472">Membrane</keyword>
<comment type="subcellular location">
    <subcellularLocation>
        <location evidence="1">Endoplasmic reticulum membrane</location>
        <topology evidence="1">Multi-pass membrane protein</topology>
    </subcellularLocation>
</comment>
<evidence type="ECO:0000256" key="4">
    <source>
        <dbReference type="ARBA" id="ARBA00022989"/>
    </source>
</evidence>
<sequence>MAKSKNCKANQVLESSDEFQILDCMITNGDIRGSIYSPDGISVNSKVYEGFKSRGDYYNVDDHGKFSSEMNFNTYYGETKESWEKALIARANARSISREVDEIVSSFLMFLGGLVIRTIGFQINAFINLFTFPIWLMYCSFMFVVDPFRIIKWAHNRTIGVFLGMWCSFCESVIALPVKGQKSLLKMAMKFCWGFFWSAYVCFLLFGLLMLGFVVGGVTMRYIVEEPIQMTENLNFDYTKSSPVALVPIMSCPSVSCGLNCKENIELENYVGSRIIPPNQNLKLTISLTLPESDYNRKLGIFQVKVDLLSTNGEVTASPSYPCMLQFKSQLISYAETFLRSLPLLAGYTSESQTLNINMRGFAEGNEPTSCLKVILEQRAEYQPSSGIPEVYAASLVLESELPLIKKLIWPIIVPRVQSRRRSSKKITHKKDIALIKNS</sequence>
<organism evidence="8 9">
    <name type="scientific">Thalictrum thalictroides</name>
    <name type="common">Rue-anemone</name>
    <name type="synonym">Anemone thalictroides</name>
    <dbReference type="NCBI Taxonomy" id="46969"/>
    <lineage>
        <taxon>Eukaryota</taxon>
        <taxon>Viridiplantae</taxon>
        <taxon>Streptophyta</taxon>
        <taxon>Embryophyta</taxon>
        <taxon>Tracheophyta</taxon>
        <taxon>Spermatophyta</taxon>
        <taxon>Magnoliopsida</taxon>
        <taxon>Ranunculales</taxon>
        <taxon>Ranunculaceae</taxon>
        <taxon>Thalictroideae</taxon>
        <taxon>Thalictrum</taxon>
    </lineage>
</organism>
<dbReference type="AlphaFoldDB" id="A0A7J6X0N0"/>
<feature type="transmembrane region" description="Helical" evidence="7">
    <location>
        <begin position="157"/>
        <end position="177"/>
    </location>
</feature>
<protein>
    <submittedName>
        <fullName evidence="8">Seipin-2</fullName>
    </submittedName>
</protein>
<dbReference type="OrthoDB" id="3990054at2759"/>
<dbReference type="GO" id="GO:0006629">
    <property type="term" value="P:lipid metabolic process"/>
    <property type="evidence" value="ECO:0007669"/>
    <property type="project" value="UniProtKB-KW"/>
</dbReference>
<evidence type="ECO:0000256" key="5">
    <source>
        <dbReference type="ARBA" id="ARBA00023098"/>
    </source>
</evidence>
<reference evidence="8 9" key="1">
    <citation type="submission" date="2020-06" db="EMBL/GenBank/DDBJ databases">
        <title>Transcriptomic and genomic resources for Thalictrum thalictroides and T. hernandezii: Facilitating candidate gene discovery in an emerging model plant lineage.</title>
        <authorList>
            <person name="Arias T."/>
            <person name="Riano-Pachon D.M."/>
            <person name="Di Stilio V.S."/>
        </authorList>
    </citation>
    <scope>NUCLEOTIDE SEQUENCE [LARGE SCALE GENOMIC DNA]</scope>
    <source>
        <strain evidence="9">cv. WT478/WT964</strain>
        <tissue evidence="8">Leaves</tissue>
    </source>
</reference>
<dbReference type="EMBL" id="JABWDY010006992">
    <property type="protein sequence ID" value="KAF5203296.1"/>
    <property type="molecule type" value="Genomic_DNA"/>
</dbReference>
<evidence type="ECO:0000313" key="9">
    <source>
        <dbReference type="Proteomes" id="UP000554482"/>
    </source>
</evidence>
<dbReference type="PANTHER" id="PTHR21212">
    <property type="entry name" value="BERNARDINELLI-SEIP CONGENITAL LIPODYSTROPHY 2 HOMOLOG BSCL2 PROTEIN"/>
    <property type="match status" value="1"/>
</dbReference>
<feature type="transmembrane region" description="Helical" evidence="7">
    <location>
        <begin position="125"/>
        <end position="145"/>
    </location>
</feature>
<dbReference type="CDD" id="cd23995">
    <property type="entry name" value="Seipin_BSCL2_like"/>
    <property type="match status" value="1"/>
</dbReference>
<gene>
    <name evidence="8" type="ORF">FRX31_007117</name>
</gene>
<feature type="transmembrane region" description="Helical" evidence="7">
    <location>
        <begin position="197"/>
        <end position="224"/>
    </location>
</feature>
<dbReference type="Pfam" id="PF06775">
    <property type="entry name" value="Seipin"/>
    <property type="match status" value="1"/>
</dbReference>
<evidence type="ECO:0000256" key="3">
    <source>
        <dbReference type="ARBA" id="ARBA00022824"/>
    </source>
</evidence>
<keyword evidence="9" id="KW-1185">Reference proteome</keyword>